<name>A0A9P3LKF4_9APHY</name>
<dbReference type="Proteomes" id="UP000703269">
    <property type="component" value="Unassembled WGS sequence"/>
</dbReference>
<evidence type="ECO:0000313" key="2">
    <source>
        <dbReference type="EMBL" id="GJE98471.1"/>
    </source>
</evidence>
<evidence type="ECO:0000313" key="3">
    <source>
        <dbReference type="Proteomes" id="UP000703269"/>
    </source>
</evidence>
<gene>
    <name evidence="2" type="ORF">PsYK624_147030</name>
</gene>
<accession>A0A9P3LKF4</accession>
<reference evidence="2 3" key="1">
    <citation type="submission" date="2021-08" db="EMBL/GenBank/DDBJ databases">
        <title>Draft Genome Sequence of Phanerochaete sordida strain YK-624.</title>
        <authorList>
            <person name="Mori T."/>
            <person name="Dohra H."/>
            <person name="Suzuki T."/>
            <person name="Kawagishi H."/>
            <person name="Hirai H."/>
        </authorList>
    </citation>
    <scope>NUCLEOTIDE SEQUENCE [LARGE SCALE GENOMIC DNA]</scope>
    <source>
        <strain evidence="2 3">YK-624</strain>
    </source>
</reference>
<dbReference type="EMBL" id="BPQB01000088">
    <property type="protein sequence ID" value="GJE98471.1"/>
    <property type="molecule type" value="Genomic_DNA"/>
</dbReference>
<evidence type="ECO:0000256" key="1">
    <source>
        <dbReference type="SAM" id="MobiDB-lite"/>
    </source>
</evidence>
<organism evidence="2 3">
    <name type="scientific">Phanerochaete sordida</name>
    <dbReference type="NCBI Taxonomy" id="48140"/>
    <lineage>
        <taxon>Eukaryota</taxon>
        <taxon>Fungi</taxon>
        <taxon>Dikarya</taxon>
        <taxon>Basidiomycota</taxon>
        <taxon>Agaricomycotina</taxon>
        <taxon>Agaricomycetes</taxon>
        <taxon>Polyporales</taxon>
        <taxon>Phanerochaetaceae</taxon>
        <taxon>Phanerochaete</taxon>
    </lineage>
</organism>
<comment type="caution">
    <text evidence="2">The sequence shown here is derived from an EMBL/GenBank/DDBJ whole genome shotgun (WGS) entry which is preliminary data.</text>
</comment>
<sequence>MVSRFTSAAVVEHGRRTVEGLHMCDPATPPSEEENTRMGAMRAGMYGVLTRETTSWAPARLARSPEALRNNSLGTRRGAHRTPLGLALLMHLRAADFANELADYAQAAAISQPLAGAMVSCFTSVAVVEHGRRAVQGLHPRGPNGGSETVPEALRRERYTPAQGSRGTC</sequence>
<dbReference type="OrthoDB" id="20507at2759"/>
<protein>
    <submittedName>
        <fullName evidence="2">Uncharacterized protein</fullName>
    </submittedName>
</protein>
<keyword evidence="3" id="KW-1185">Reference proteome</keyword>
<dbReference type="AlphaFoldDB" id="A0A9P3LKF4"/>
<proteinExistence type="predicted"/>
<feature type="region of interest" description="Disordered" evidence="1">
    <location>
        <begin position="136"/>
        <end position="169"/>
    </location>
</feature>